<feature type="region of interest" description="Disordered" evidence="1">
    <location>
        <begin position="20"/>
        <end position="39"/>
    </location>
</feature>
<dbReference type="EMBL" id="DF846343">
    <property type="protein sequence ID" value="GAT50201.1"/>
    <property type="molecule type" value="Genomic_DNA"/>
</dbReference>
<reference evidence="2" key="1">
    <citation type="submission" date="2014-09" db="EMBL/GenBank/DDBJ databases">
        <title>Genome sequence of the luminous mushroom Mycena chlorophos for searching fungal bioluminescence genes.</title>
        <authorList>
            <person name="Tanaka Y."/>
            <person name="Kasuga D."/>
            <person name="Oba Y."/>
            <person name="Hase S."/>
            <person name="Sato K."/>
            <person name="Oba Y."/>
            <person name="Sakakibara Y."/>
        </authorList>
    </citation>
    <scope>NUCLEOTIDE SEQUENCE</scope>
</reference>
<proteinExistence type="predicted"/>
<evidence type="ECO:0000256" key="1">
    <source>
        <dbReference type="SAM" id="MobiDB-lite"/>
    </source>
</evidence>
<keyword evidence="3" id="KW-1185">Reference proteome</keyword>
<feature type="region of interest" description="Disordered" evidence="1">
    <location>
        <begin position="189"/>
        <end position="219"/>
    </location>
</feature>
<feature type="compositionally biased region" description="Polar residues" evidence="1">
    <location>
        <begin position="24"/>
        <end position="39"/>
    </location>
</feature>
<evidence type="ECO:0000313" key="3">
    <source>
        <dbReference type="Proteomes" id="UP000815677"/>
    </source>
</evidence>
<dbReference type="Proteomes" id="UP000815677">
    <property type="component" value="Unassembled WGS sequence"/>
</dbReference>
<accession>A0ABQ0LJX6</accession>
<gene>
    <name evidence="2" type="ORF">MCHLO_07470</name>
</gene>
<name>A0ABQ0LJX6_MYCCL</name>
<organism evidence="2 3">
    <name type="scientific">Mycena chlorophos</name>
    <name type="common">Agaric fungus</name>
    <name type="synonym">Agaricus chlorophos</name>
    <dbReference type="NCBI Taxonomy" id="658473"/>
    <lineage>
        <taxon>Eukaryota</taxon>
        <taxon>Fungi</taxon>
        <taxon>Dikarya</taxon>
        <taxon>Basidiomycota</taxon>
        <taxon>Agaricomycotina</taxon>
        <taxon>Agaricomycetes</taxon>
        <taxon>Agaricomycetidae</taxon>
        <taxon>Agaricales</taxon>
        <taxon>Marasmiineae</taxon>
        <taxon>Mycenaceae</taxon>
        <taxon>Mycena</taxon>
    </lineage>
</organism>
<protein>
    <submittedName>
        <fullName evidence="2">Uncharacterized protein</fullName>
    </submittedName>
</protein>
<evidence type="ECO:0000313" key="2">
    <source>
        <dbReference type="EMBL" id="GAT50201.1"/>
    </source>
</evidence>
<sequence>MPYRVGSAYSTVSSYGTLLDRTPASESETLPTSLDTSSRLTHATRTSAFNPARTERSLREICHTVGWDFDEYFGHRNASNVTASTRSASPWADVSEFNWPRPPASTPPPDVVSAWKQRHQANGVGPPQEWAVHSKKKTVQSTPALSQLALREQKPESKGWLNKLVPRAFQSRNRVNSDSTICASDSARKVARLKRPRTQSIKPKTAEGSGLSVSRLVTPRPSLHSSFTASVDEMGRLGHHPTAHPTEHRPSHYRLRSEVTAAHTYHYHRRAHTDSEGSPRHAYYC</sequence>